<reference evidence="7" key="1">
    <citation type="journal article" date="2019" name="Int. J. Syst. Evol. Microbiol.">
        <title>The Global Catalogue of Microorganisms (GCM) 10K type strain sequencing project: providing services to taxonomists for standard genome sequencing and annotation.</title>
        <authorList>
            <consortium name="The Broad Institute Genomics Platform"/>
            <consortium name="The Broad Institute Genome Sequencing Center for Infectious Disease"/>
            <person name="Wu L."/>
            <person name="Ma J."/>
        </authorList>
    </citation>
    <scope>NUCLEOTIDE SEQUENCE [LARGE SCALE GENOMIC DNA]</scope>
    <source>
        <strain evidence="7">KCTC 62102</strain>
    </source>
</reference>
<protein>
    <submittedName>
        <fullName evidence="6">DEAD/DEAH box helicase</fullName>
    </submittedName>
</protein>
<keyword evidence="1" id="KW-0547">Nucleotide-binding</keyword>
<dbReference type="SMART" id="SM00487">
    <property type="entry name" value="DEXDc"/>
    <property type="match status" value="1"/>
</dbReference>
<dbReference type="InterPro" id="IPR018973">
    <property type="entry name" value="MZB"/>
</dbReference>
<feature type="domain" description="Helicase ATP-binding" evidence="4">
    <location>
        <begin position="112"/>
        <end position="313"/>
    </location>
</feature>
<dbReference type="RefSeq" id="WP_197647409.1">
    <property type="nucleotide sequence ID" value="NZ_JAEACP010000028.1"/>
</dbReference>
<gene>
    <name evidence="6" type="ORF">ACFOD6_11685</name>
</gene>
<accession>A0ABV7DVH1</accession>
<dbReference type="EMBL" id="JBHRSM010000020">
    <property type="protein sequence ID" value="MFC3086705.1"/>
    <property type="molecule type" value="Genomic_DNA"/>
</dbReference>
<evidence type="ECO:0000313" key="7">
    <source>
        <dbReference type="Proteomes" id="UP001595445"/>
    </source>
</evidence>
<organism evidence="6 7">
    <name type="scientific">Tabrizicola soli</name>
    <dbReference type="NCBI Taxonomy" id="2185115"/>
    <lineage>
        <taxon>Bacteria</taxon>
        <taxon>Pseudomonadati</taxon>
        <taxon>Pseudomonadota</taxon>
        <taxon>Alphaproteobacteria</taxon>
        <taxon>Rhodobacterales</taxon>
        <taxon>Paracoccaceae</taxon>
        <taxon>Tabrizicola</taxon>
    </lineage>
</organism>
<dbReference type="Proteomes" id="UP001595445">
    <property type="component" value="Unassembled WGS sequence"/>
</dbReference>
<feature type="domain" description="Helicase C-terminal" evidence="5">
    <location>
        <begin position="946"/>
        <end position="1127"/>
    </location>
</feature>
<dbReference type="SMART" id="SM00490">
    <property type="entry name" value="HELICc"/>
    <property type="match status" value="1"/>
</dbReference>
<evidence type="ECO:0000256" key="2">
    <source>
        <dbReference type="ARBA" id="ARBA00022840"/>
    </source>
</evidence>
<name>A0ABV7DVH1_9RHOB</name>
<dbReference type="PANTHER" id="PTHR47957">
    <property type="entry name" value="ATP-DEPENDENT HELICASE HRQ1"/>
    <property type="match status" value="1"/>
</dbReference>
<evidence type="ECO:0000259" key="5">
    <source>
        <dbReference type="PROSITE" id="PS51194"/>
    </source>
</evidence>
<dbReference type="Pfam" id="PF00270">
    <property type="entry name" value="DEAD"/>
    <property type="match status" value="1"/>
</dbReference>
<dbReference type="PANTHER" id="PTHR47957:SF3">
    <property type="entry name" value="ATP-DEPENDENT HELICASE HRQ1"/>
    <property type="match status" value="1"/>
</dbReference>
<comment type="caution">
    <text evidence="6">The sequence shown here is derived from an EMBL/GenBank/DDBJ whole genome shotgun (WGS) entry which is preliminary data.</text>
</comment>
<dbReference type="InterPro" id="IPR027417">
    <property type="entry name" value="P-loop_NTPase"/>
</dbReference>
<dbReference type="PROSITE" id="PS51194">
    <property type="entry name" value="HELICASE_CTER"/>
    <property type="match status" value="1"/>
</dbReference>
<evidence type="ECO:0000259" key="4">
    <source>
        <dbReference type="PROSITE" id="PS51192"/>
    </source>
</evidence>
<feature type="region of interest" description="Disordered" evidence="3">
    <location>
        <begin position="838"/>
        <end position="857"/>
    </location>
</feature>
<sequence>MTAAPRSSNLTRALARMAHRSASAAVARARVADPVLNRVLLRRLAADPGHPDSLLAEPMFEAAKAWQPAEASLDQLSGTLLDPLLVDALDRAPSYRMERSLRPYSHQLAAWKASLQDGKSVLVTSGTGSGKTECFLIPLLNDLLARTRPGGGVQAIMLYPLNALIESQRDRLVAWAEGLGGRVRFALYNGDTPETARKAGEKSTTAELKNRRDIRDRPPDILVTNITMLEYLLLRERDRRLLDASQGALRWIVLDEAHSYVGSQAAEMALLLRRVRAAFGVRPDQVRLMATSATIGGEADAAGRLADFVAAMAGQDLAKVCVIEGREAPLPLPDLGADVPLLPDDMSCQSDDVLWSRLAPHPRIQTLRRRMAEGGVRLGDAADVLFGDRGRQGDAQAVLDAMALAQRDGQRLLPWRAHVFHRAQGGVFACIDPDCPHRDAELREAGAAWPFGAIHLVPRPLCGCGALVFEVVACTSCGAPHLQASLIPGAQPRLVPPEAVEGDDFALDAEPDDNEEPVATVALLAPLGGGGYPGWIGRESGIVHQNSPPEGQAVVPLSVIENPDPRTCCLEARHSRLQALRFGPAFFLGNAMPQALEELAAPQGEAGLPSAGRRAISFTDSRQGVARLAAKLQQDAERTLTRAFLWHTVQERPQGGDAGEIARLEQSIAKFRDLDADALAEQIAEAEGRLATLRGQSVPVVRWSDLVQRFAQQADLRSFAGEVWRGRKISGWLGDDPVELARMFLFREMFRRPKVQNNPETMGLVRLAFPELEKALVEAGVPDPLAQRGVDAEGWRGLVLAAVDSVFRDRLASQIPDWMVPVVSPRFGRLNVILSSSTPREDRGDDRTTSYWPGPVPTQRQTRLQGLVYGLLQGDPANPRHQDQAAEVLDRMWGLITRNACSQQAGSGRWRLDFDRSAVTRLNRAWLCPVTRRPYGWSVAGRSPYNVASPMTELRFPALPIANAGGLTSADRRDLAAWAETDTEVAALRAAGLWSDLHDRIAGYPSFLRAQEHSAQIERRVLKTYEEAFDQGRINLLNCSTTMEMGVDLKAVQLVVNANVPPALSNYRQRVGRAGRQREPWAFGLTFCRDLPLDRQTFLAPGAFLRRPITAPRVWFGSGPLVQRHVNAALLGAWLAAMGGGNIKASTGSFLGAGLDADAPAVDAAADRFLADLRGDWAAQPRQQALVPPLVRGTILEGEDPPRLIQRTAEAVEGFITAWRREYHELLDRRDGAAEQEVAAAFLLRARRMAGEFLLGDLARRGFAPAHGFATDVVTFDPLVSGKADDDLDITYNKRAGASRELHQAIREYAPGSEVVIDGLVYQSEGVRPAWGADADATGLEDLQTLWECRSCQAFGLSRSARPESCPDCGAVGLHGTQILRPAGFLTRKAPHTGYEALAHTPFEPAKVSARGAGWTVLPNPSAGRYRHDPEGQVLSRSSGRLGGGYALCLCCGRAEPMQAPEQGLLAELPKAIRRHFPLARSKTTRLTHDGYCPGGYTEPHRLQRHLHLAHNTRTDVFEMQLPLSVQVPSGLALAAALREALAERLGVESGEIGVSAGPRQGASGEPRVSIWLHDRAAGGAGLTAWLGEAGMLRAMMRRAAELLVCPEGCLRGCPSCILQPDLSQSGIRLDRPAAAVLAQTMAEGIALPDALCVFGPETRFLGQPMTGRIGQLAMAGGLRRLRVYLHGNPADWDLSRWSLADDLARWRASGAVVELCLDTAALTSAGFDLAVRLSLYRLVGAARLFRLEALPHAGGLPVVAVLETATGQEAFAVSEGAEALPGREWASGSGGPLMAGEWNMQEVGAELSLDRLMQLATGSGRVMTPGPVLDGPIQGFGQRFWAWLAQMVPLDLAAFQRHGLQEIHYTDRYLLTPVALMLVARVLAAVPGAKTARLRIDLAPNEDRRGPKDHPKVFDSYEDDRMRVAVLRALLPAAQLELAARRTALPHRREMRFTLADGRRFRLLLDQGLGAWRAEISGGGQDMRHDFQAAAESQAAALSRSKLHVAGGEEPMVWEALP</sequence>
<dbReference type="GO" id="GO:0004386">
    <property type="term" value="F:helicase activity"/>
    <property type="evidence" value="ECO:0007669"/>
    <property type="project" value="UniProtKB-KW"/>
</dbReference>
<keyword evidence="2" id="KW-0067">ATP-binding</keyword>
<dbReference type="Gene3D" id="3.40.50.300">
    <property type="entry name" value="P-loop containing nucleotide triphosphate hydrolases"/>
    <property type="match status" value="2"/>
</dbReference>
<keyword evidence="6" id="KW-0347">Helicase</keyword>
<dbReference type="InterPro" id="IPR011545">
    <property type="entry name" value="DEAD/DEAH_box_helicase_dom"/>
</dbReference>
<dbReference type="InterPro" id="IPR014001">
    <property type="entry name" value="Helicase_ATP-bd"/>
</dbReference>
<evidence type="ECO:0000256" key="3">
    <source>
        <dbReference type="SAM" id="MobiDB-lite"/>
    </source>
</evidence>
<dbReference type="SUPFAM" id="SSF52540">
    <property type="entry name" value="P-loop containing nucleoside triphosphate hydrolases"/>
    <property type="match status" value="2"/>
</dbReference>
<keyword evidence="7" id="KW-1185">Reference proteome</keyword>
<dbReference type="Pfam" id="PF09369">
    <property type="entry name" value="MZB"/>
    <property type="match status" value="1"/>
</dbReference>
<proteinExistence type="predicted"/>
<dbReference type="InterPro" id="IPR001650">
    <property type="entry name" value="Helicase_C-like"/>
</dbReference>
<keyword evidence="6" id="KW-0378">Hydrolase</keyword>
<dbReference type="Pfam" id="PF00271">
    <property type="entry name" value="Helicase_C"/>
    <property type="match status" value="1"/>
</dbReference>
<evidence type="ECO:0000256" key="1">
    <source>
        <dbReference type="ARBA" id="ARBA00022741"/>
    </source>
</evidence>
<feature type="compositionally biased region" description="Basic and acidic residues" evidence="3">
    <location>
        <begin position="839"/>
        <end position="848"/>
    </location>
</feature>
<evidence type="ECO:0000313" key="6">
    <source>
        <dbReference type="EMBL" id="MFC3086705.1"/>
    </source>
</evidence>
<dbReference type="PROSITE" id="PS51192">
    <property type="entry name" value="HELICASE_ATP_BIND_1"/>
    <property type="match status" value="1"/>
</dbReference>